<dbReference type="Pfam" id="PF07687">
    <property type="entry name" value="M20_dimer"/>
    <property type="match status" value="1"/>
</dbReference>
<dbReference type="InterPro" id="IPR011650">
    <property type="entry name" value="Peptidase_M20_dimer"/>
</dbReference>
<dbReference type="NCBIfam" id="TIGR01891">
    <property type="entry name" value="amidohydrolases"/>
    <property type="match status" value="1"/>
</dbReference>
<dbReference type="SUPFAM" id="SSF53187">
    <property type="entry name" value="Zn-dependent exopeptidases"/>
    <property type="match status" value="1"/>
</dbReference>
<dbReference type="InterPro" id="IPR017439">
    <property type="entry name" value="Amidohydrolase"/>
</dbReference>
<accession>A0ABU6F796</accession>
<protein>
    <recommendedName>
        <fullName evidence="1">Peptidase M20 domain-containing protein 2</fullName>
    </recommendedName>
</protein>
<gene>
    <name evidence="3" type="ORF">OKJ99_20610</name>
</gene>
<dbReference type="PANTHER" id="PTHR30575:SF0">
    <property type="entry name" value="XAA-ARG DIPEPTIDASE"/>
    <property type="match status" value="1"/>
</dbReference>
<organism evidence="3 4">
    <name type="scientific">Streptomyces endophyticus</name>
    <dbReference type="NCBI Taxonomy" id="714166"/>
    <lineage>
        <taxon>Bacteria</taxon>
        <taxon>Bacillati</taxon>
        <taxon>Actinomycetota</taxon>
        <taxon>Actinomycetes</taxon>
        <taxon>Kitasatosporales</taxon>
        <taxon>Streptomycetaceae</taxon>
        <taxon>Streptomyces</taxon>
    </lineage>
</organism>
<dbReference type="PIRSF" id="PIRSF037226">
    <property type="entry name" value="Amidohydrolase_ACY1L2_prd"/>
    <property type="match status" value="1"/>
</dbReference>
<dbReference type="InterPro" id="IPR036264">
    <property type="entry name" value="Bact_exopeptidase_dim_dom"/>
</dbReference>
<keyword evidence="4" id="KW-1185">Reference proteome</keyword>
<proteinExistence type="inferred from homology"/>
<dbReference type="Gene3D" id="3.30.70.360">
    <property type="match status" value="1"/>
</dbReference>
<dbReference type="CDD" id="cd05672">
    <property type="entry name" value="M20_ACY1L2-like"/>
    <property type="match status" value="1"/>
</dbReference>
<evidence type="ECO:0000256" key="1">
    <source>
        <dbReference type="PIRNR" id="PIRNR037226"/>
    </source>
</evidence>
<evidence type="ECO:0000259" key="2">
    <source>
        <dbReference type="Pfam" id="PF07687"/>
    </source>
</evidence>
<dbReference type="Proteomes" id="UP001354931">
    <property type="component" value="Unassembled WGS sequence"/>
</dbReference>
<dbReference type="PANTHER" id="PTHR30575">
    <property type="entry name" value="PEPTIDASE M20"/>
    <property type="match status" value="1"/>
</dbReference>
<feature type="domain" description="Peptidase M20 dimerisation" evidence="2">
    <location>
        <begin position="209"/>
        <end position="303"/>
    </location>
</feature>
<dbReference type="InterPro" id="IPR002933">
    <property type="entry name" value="Peptidase_M20"/>
</dbReference>
<reference evidence="3 4" key="1">
    <citation type="submission" date="2022-10" db="EMBL/GenBank/DDBJ databases">
        <authorList>
            <person name="Xie J."/>
            <person name="Shen N."/>
        </authorList>
    </citation>
    <scope>NUCLEOTIDE SEQUENCE [LARGE SCALE GENOMIC DNA]</scope>
    <source>
        <strain evidence="3 4">YIM65594</strain>
    </source>
</reference>
<dbReference type="SUPFAM" id="SSF55031">
    <property type="entry name" value="Bacterial exopeptidase dimerisation domain"/>
    <property type="match status" value="1"/>
</dbReference>
<comment type="similarity">
    <text evidence="1">Belongs to the peptidase M20A family.</text>
</comment>
<dbReference type="RefSeq" id="WP_326018397.1">
    <property type="nucleotide sequence ID" value="NZ_JAOZYC010000125.1"/>
</dbReference>
<dbReference type="EMBL" id="JAOZYC010000125">
    <property type="protein sequence ID" value="MEB8339896.1"/>
    <property type="molecule type" value="Genomic_DNA"/>
</dbReference>
<dbReference type="InterPro" id="IPR052030">
    <property type="entry name" value="Peptidase_M20/M20A_hydrolases"/>
</dbReference>
<dbReference type="Gene3D" id="3.40.630.10">
    <property type="entry name" value="Zn peptidases"/>
    <property type="match status" value="1"/>
</dbReference>
<evidence type="ECO:0000313" key="3">
    <source>
        <dbReference type="EMBL" id="MEB8339896.1"/>
    </source>
</evidence>
<dbReference type="InterPro" id="IPR017144">
    <property type="entry name" value="Xaa-Arg_dipeptidase"/>
</dbReference>
<comment type="caution">
    <text evidence="3">The sequence shown here is derived from an EMBL/GenBank/DDBJ whole genome shotgun (WGS) entry which is preliminary data.</text>
</comment>
<dbReference type="Pfam" id="PF01546">
    <property type="entry name" value="Peptidase_M20"/>
    <property type="match status" value="1"/>
</dbReference>
<name>A0ABU6F796_9ACTN</name>
<evidence type="ECO:0000313" key="4">
    <source>
        <dbReference type="Proteomes" id="UP001354931"/>
    </source>
</evidence>
<sequence>MTDATAFPSASDAGRAHLERLARRAADAAASAPARSSPYEGAGLDVHARIDAAVEDLEAELLGLGRALHADPEPGFEEHRAVARVADLLRAHGITARTGAHGLPTALRASAGSGDGPTVAVLAEYDALPGIGHGCGHHIICAAAVGAFLALVPVLERTGGTAVLLGTPAEENGTGKELLARAGAFDGVDAAVMIHPSSGPDLSDAPFLGLREVVVEYTGRAAHASAAPFMGRNALDAVVAAYQGVAALRQHILPDDRVHGVITEGGSRPNVVPERAAAHFYLRAATVESLAELSDRVQRIFEGAAAMTGTTVTTRWDDCPPCVPVRHNDVLAARFAQHLTGRGRTVLPGSAAPDSALGSTDLGNVSVRIPAIHPMLSVAPAGTALHTAEFAACAQGAEADRAVLDGAAALARTVADHLSDSDLRAAVEREFTEAGGALDVPKLLSTPTSP</sequence>